<keyword evidence="4" id="KW-1185">Reference proteome</keyword>
<keyword evidence="1" id="KW-0479">Metal-binding</keyword>
<proteinExistence type="predicted"/>
<accession>A0AAD4MTP4</accession>
<evidence type="ECO:0000313" key="4">
    <source>
        <dbReference type="Proteomes" id="UP001201812"/>
    </source>
</evidence>
<dbReference type="Gene3D" id="3.30.160.60">
    <property type="entry name" value="Classic Zinc Finger"/>
    <property type="match status" value="1"/>
</dbReference>
<keyword evidence="1" id="KW-0862">Zinc</keyword>
<reference evidence="3" key="1">
    <citation type="submission" date="2022-01" db="EMBL/GenBank/DDBJ databases">
        <title>Genome Sequence Resource for Two Populations of Ditylenchus destructor, the Migratory Endoparasitic Phytonematode.</title>
        <authorList>
            <person name="Zhang H."/>
            <person name="Lin R."/>
            <person name="Xie B."/>
        </authorList>
    </citation>
    <scope>NUCLEOTIDE SEQUENCE</scope>
    <source>
        <strain evidence="3">BazhouSP</strain>
    </source>
</reference>
<dbReference type="EMBL" id="JAKKPZ010000053">
    <property type="protein sequence ID" value="KAI1705817.1"/>
    <property type="molecule type" value="Genomic_DNA"/>
</dbReference>
<dbReference type="AlphaFoldDB" id="A0AAD4MTP4"/>
<protein>
    <submittedName>
        <fullName evidence="3">Zinc finger protein</fullName>
    </submittedName>
</protein>
<organism evidence="3 4">
    <name type="scientific">Ditylenchus destructor</name>
    <dbReference type="NCBI Taxonomy" id="166010"/>
    <lineage>
        <taxon>Eukaryota</taxon>
        <taxon>Metazoa</taxon>
        <taxon>Ecdysozoa</taxon>
        <taxon>Nematoda</taxon>
        <taxon>Chromadorea</taxon>
        <taxon>Rhabditida</taxon>
        <taxon>Tylenchina</taxon>
        <taxon>Tylenchomorpha</taxon>
        <taxon>Sphaerularioidea</taxon>
        <taxon>Anguinidae</taxon>
        <taxon>Anguininae</taxon>
        <taxon>Ditylenchus</taxon>
    </lineage>
</organism>
<sequence length="381" mass="42662">MKLNAVSKVIEKSVLCQLCGKCFKTESWKSHHILMSHTNELEPCKEDGRFHCPLCPRRYKNMNSRSHHIVKTHFSDLNSINESSIIQYHLCKDTFANSHSLNLHLKLHAIHNSKPDANDIYMPQDNVIGMKPIADPLLFAIISTEKFNYNSCNSAPEFAFSQLPNNDQVLGMQDLNNQTMDNFDINLQPAEELAHSSLEKDLPPIVTPGQIVPNSNIWSPQIEQKQPDVGLYSDLASIMAFPNNGLYPGNELDNNYFGTPGSLDTNNLLVNFSSQQLRDMIAASTGELFTMPNMYGSGSSQSISSSNNYCFNITSMNAIIHSADTAHQKMLCARNMESFGNSVKFPGNPIAQQAQEFYTPDQQIFRNFPTSFANNISQNSL</sequence>
<comment type="caution">
    <text evidence="3">The sequence shown here is derived from an EMBL/GenBank/DDBJ whole genome shotgun (WGS) entry which is preliminary data.</text>
</comment>
<dbReference type="GO" id="GO:0008270">
    <property type="term" value="F:zinc ion binding"/>
    <property type="evidence" value="ECO:0007669"/>
    <property type="project" value="UniProtKB-KW"/>
</dbReference>
<dbReference type="PROSITE" id="PS50157">
    <property type="entry name" value="ZINC_FINGER_C2H2_2"/>
    <property type="match status" value="1"/>
</dbReference>
<dbReference type="InterPro" id="IPR013087">
    <property type="entry name" value="Znf_C2H2_type"/>
</dbReference>
<dbReference type="PROSITE" id="PS00028">
    <property type="entry name" value="ZINC_FINGER_C2H2_1"/>
    <property type="match status" value="2"/>
</dbReference>
<name>A0AAD4MTP4_9BILA</name>
<feature type="domain" description="C2H2-type" evidence="2">
    <location>
        <begin position="14"/>
        <end position="42"/>
    </location>
</feature>
<evidence type="ECO:0000256" key="1">
    <source>
        <dbReference type="PROSITE-ProRule" id="PRU00042"/>
    </source>
</evidence>
<keyword evidence="1" id="KW-0863">Zinc-finger</keyword>
<evidence type="ECO:0000313" key="3">
    <source>
        <dbReference type="EMBL" id="KAI1705817.1"/>
    </source>
</evidence>
<gene>
    <name evidence="3" type="ORF">DdX_13430</name>
</gene>
<dbReference type="SMART" id="SM00355">
    <property type="entry name" value="ZnF_C2H2"/>
    <property type="match status" value="3"/>
</dbReference>
<dbReference type="Proteomes" id="UP001201812">
    <property type="component" value="Unassembled WGS sequence"/>
</dbReference>
<evidence type="ECO:0000259" key="2">
    <source>
        <dbReference type="PROSITE" id="PS50157"/>
    </source>
</evidence>